<dbReference type="RefSeq" id="WP_264488535.1">
    <property type="nucleotide sequence ID" value="NZ_JAPDDT010000008.1"/>
</dbReference>
<evidence type="ECO:0000256" key="1">
    <source>
        <dbReference type="SAM" id="SignalP"/>
    </source>
</evidence>
<evidence type="ECO:0000259" key="3">
    <source>
        <dbReference type="Pfam" id="PF13290"/>
    </source>
</evidence>
<dbReference type="EMBL" id="JAPDDT010000008">
    <property type="protein sequence ID" value="MCW1924426.1"/>
    <property type="molecule type" value="Genomic_DNA"/>
</dbReference>
<organism evidence="4 5">
    <name type="scientific">Luteolibacter arcticus</name>
    <dbReference type="NCBI Taxonomy" id="1581411"/>
    <lineage>
        <taxon>Bacteria</taxon>
        <taxon>Pseudomonadati</taxon>
        <taxon>Verrucomicrobiota</taxon>
        <taxon>Verrucomicrobiia</taxon>
        <taxon>Verrucomicrobiales</taxon>
        <taxon>Verrucomicrobiaceae</taxon>
        <taxon>Luteolibacter</taxon>
    </lineage>
</organism>
<evidence type="ECO:0000313" key="5">
    <source>
        <dbReference type="Proteomes" id="UP001320876"/>
    </source>
</evidence>
<protein>
    <submittedName>
        <fullName evidence="4">PQQ-dependent sugar dehydrogenase</fullName>
    </submittedName>
</protein>
<comment type="caution">
    <text evidence="4">The sequence shown here is derived from an EMBL/GenBank/DDBJ whole genome shotgun (WGS) entry which is preliminary data.</text>
</comment>
<dbReference type="InterPro" id="IPR011042">
    <property type="entry name" value="6-blade_b-propeller_TolB-like"/>
</dbReference>
<proteinExistence type="predicted"/>
<dbReference type="InterPro" id="IPR011041">
    <property type="entry name" value="Quinoprot_gluc/sorb_DH_b-prop"/>
</dbReference>
<dbReference type="InterPro" id="IPR059177">
    <property type="entry name" value="GH29D-like_dom"/>
</dbReference>
<dbReference type="Pfam" id="PF13290">
    <property type="entry name" value="CHB_HEX_C_1"/>
    <property type="match status" value="1"/>
</dbReference>
<gene>
    <name evidence="4" type="ORF">OKA05_17805</name>
</gene>
<dbReference type="Gene3D" id="2.120.10.30">
    <property type="entry name" value="TolB, C-terminal domain"/>
    <property type="match status" value="1"/>
</dbReference>
<feature type="signal peptide" evidence="1">
    <location>
        <begin position="1"/>
        <end position="17"/>
    </location>
</feature>
<accession>A0ABT3GLS8</accession>
<dbReference type="Proteomes" id="UP001320876">
    <property type="component" value="Unassembled WGS sequence"/>
</dbReference>
<dbReference type="SUPFAM" id="SSF50952">
    <property type="entry name" value="Soluble quinoprotein glucose dehydrogenase"/>
    <property type="match status" value="1"/>
</dbReference>
<dbReference type="PANTHER" id="PTHR19328">
    <property type="entry name" value="HEDGEHOG-INTERACTING PROTEIN"/>
    <property type="match status" value="1"/>
</dbReference>
<sequence>MSAAFSLLLLAAATSGAATLPPGFAETKVAEGLNPTTMSFAPDGRLFLCEKHGLLRVTDGNKLLPKPVLDITSNVDAWNERGLLSVCFDPEFARNGWIYVYYTQNREPEKKDRTSSNNRVSRFTLKGNVADVKSELVLLELTNLSKIGWHNGGGLAFGKDGKLYVSTGENSTDSNAQTGTNLLGKLLRINKDGSIPNDNPNYKKFEGDNRAIVALGLRNPFSIAVQRTTGLLYLSEVGANYEQLEAYDSGAGPAAVNYGWPGIDGPHRDPPPSAAFRAPAYSYDHGRGEGLALCSGDFYNPAKPGSAAFPREYTGRFFFSDYKGWIKAIDPAKPETRYDFASGINRPIDVETAPDGALWYIERAGIPGGSDKANSASTDGSLWRVYWTGGGQPAKLAMIQQPASANVGAPIGVVKVALQDSTGKTVDTANDTITLTLDSNPAGGVLAGATKIAAVKGVATFPALAIGKPGRGYTLRATSGSLAAASSSAFDIENQLAAPVIVPATGSFTGPVWVRISNPTPGTTIRFTTDGKAPGATSPAYTAPFQLTAGTTIKAIVQRNGLTDSSVTSASIKIAGNRPYGLDLRPPVGGVKLPATADEGLPPTLSGTGIFSDKNLTPKAGFVPYTLNSPAWADGAETQRWVILPESAQIGFAPTGEYSWPGGTIFVQHFEIVTNKATNTRRRLETRVLVLDAAGSFGYGATYRWRPDHSDADLVDAAGQEEVLKITDSSGSTRNQTWSYPGSGLCFMCHTPNAGFVLGPKTRQLNGDHAYPGGRTDNQLRTWNYLQMFSAALDESAIAGYPHTCKIDDPTASLEKRVRSYLDANCANCHRPNGTGALWDARFDTPMASQGLLNGEVRNTFGIESGKVVVPGDPAKSLLHRRMGATSLAEQMPPVTRNVVDAAALDVLSEWIRSQTPAKGEDGGDR</sequence>
<evidence type="ECO:0000313" key="4">
    <source>
        <dbReference type="EMBL" id="MCW1924426.1"/>
    </source>
</evidence>
<dbReference type="Pfam" id="PF07995">
    <property type="entry name" value="GSDH"/>
    <property type="match status" value="1"/>
</dbReference>
<evidence type="ECO:0000259" key="2">
    <source>
        <dbReference type="Pfam" id="PF07995"/>
    </source>
</evidence>
<dbReference type="InterPro" id="IPR012938">
    <property type="entry name" value="Glc/Sorbosone_DH"/>
</dbReference>
<feature type="chain" id="PRO_5045721281" evidence="1">
    <location>
        <begin position="18"/>
        <end position="926"/>
    </location>
</feature>
<feature type="domain" description="GH29D-like beta-sandwich" evidence="3">
    <location>
        <begin position="503"/>
        <end position="569"/>
    </location>
</feature>
<dbReference type="PANTHER" id="PTHR19328:SF75">
    <property type="entry name" value="ALDOSE SUGAR DEHYDROGENASE YLII"/>
    <property type="match status" value="1"/>
</dbReference>
<name>A0ABT3GLS8_9BACT</name>
<keyword evidence="5" id="KW-1185">Reference proteome</keyword>
<feature type="domain" description="Glucose/Sorbosone dehydrogenase" evidence="2">
    <location>
        <begin position="34"/>
        <end position="360"/>
    </location>
</feature>
<reference evidence="4 5" key="1">
    <citation type="submission" date="2022-10" db="EMBL/GenBank/DDBJ databases">
        <title>Luteolibacter arcticus strain CCTCC AB 2014275, whole genome shotgun sequencing project.</title>
        <authorList>
            <person name="Zhao G."/>
            <person name="Shen L."/>
        </authorList>
    </citation>
    <scope>NUCLEOTIDE SEQUENCE [LARGE SCALE GENOMIC DNA]</scope>
    <source>
        <strain evidence="4 5">CCTCC AB 2014275</strain>
    </source>
</reference>
<keyword evidence="1" id="KW-0732">Signal</keyword>